<keyword evidence="2" id="KW-1185">Reference proteome</keyword>
<dbReference type="RefSeq" id="WP_207353800.1">
    <property type="nucleotide sequence ID" value="NZ_CP071503.1"/>
</dbReference>
<evidence type="ECO:0000313" key="1">
    <source>
        <dbReference type="EMBL" id="QSX32558.1"/>
    </source>
</evidence>
<dbReference type="Proteomes" id="UP000662770">
    <property type="component" value="Chromosome"/>
</dbReference>
<proteinExistence type="predicted"/>
<evidence type="ECO:0000313" key="2">
    <source>
        <dbReference type="Proteomes" id="UP000662770"/>
    </source>
</evidence>
<name>A0ABX7QPA2_9GAMM</name>
<gene>
    <name evidence="1" type="ORF">JYB87_12385</name>
</gene>
<protein>
    <submittedName>
        <fullName evidence="1">Uncharacterized protein</fullName>
    </submittedName>
</protein>
<reference evidence="1 2" key="1">
    <citation type="submission" date="2021-03" db="EMBL/GenBank/DDBJ databases">
        <title>Novel species identification of genus Shewanella.</title>
        <authorList>
            <person name="Liu G."/>
            <person name="Zhang Q."/>
        </authorList>
    </citation>
    <scope>NUCLEOTIDE SEQUENCE [LARGE SCALE GENOMIC DNA]</scope>
    <source>
        <strain evidence="1 2">FJAT-51800</strain>
    </source>
</reference>
<organism evidence="1 2">
    <name type="scientific">Shewanella avicenniae</name>
    <dbReference type="NCBI Taxonomy" id="2814294"/>
    <lineage>
        <taxon>Bacteria</taxon>
        <taxon>Pseudomonadati</taxon>
        <taxon>Pseudomonadota</taxon>
        <taxon>Gammaproteobacteria</taxon>
        <taxon>Alteromonadales</taxon>
        <taxon>Shewanellaceae</taxon>
        <taxon>Shewanella</taxon>
    </lineage>
</organism>
<dbReference type="EMBL" id="CP071503">
    <property type="protein sequence ID" value="QSX32558.1"/>
    <property type="molecule type" value="Genomic_DNA"/>
</dbReference>
<accession>A0ABX7QPA2</accession>
<sequence length="67" mass="7849">MKTITLNYPQEAPICMETLLDYISTWHFGRSVKQDGQLKITLDDEIVQSELMILREHFPWLSVLVVN</sequence>